<organism evidence="1 2">
    <name type="scientific">Dipteronia sinensis</name>
    <dbReference type="NCBI Taxonomy" id="43782"/>
    <lineage>
        <taxon>Eukaryota</taxon>
        <taxon>Viridiplantae</taxon>
        <taxon>Streptophyta</taxon>
        <taxon>Embryophyta</taxon>
        <taxon>Tracheophyta</taxon>
        <taxon>Spermatophyta</taxon>
        <taxon>Magnoliopsida</taxon>
        <taxon>eudicotyledons</taxon>
        <taxon>Gunneridae</taxon>
        <taxon>Pentapetalae</taxon>
        <taxon>rosids</taxon>
        <taxon>malvids</taxon>
        <taxon>Sapindales</taxon>
        <taxon>Sapindaceae</taxon>
        <taxon>Hippocastanoideae</taxon>
        <taxon>Acereae</taxon>
        <taxon>Dipteronia</taxon>
    </lineage>
</organism>
<dbReference type="AlphaFoldDB" id="A0AAE0E905"/>
<dbReference type="EMBL" id="JANJYJ010000004">
    <property type="protein sequence ID" value="KAK3219608.1"/>
    <property type="molecule type" value="Genomic_DNA"/>
</dbReference>
<comment type="caution">
    <text evidence="1">The sequence shown here is derived from an EMBL/GenBank/DDBJ whole genome shotgun (WGS) entry which is preliminary data.</text>
</comment>
<dbReference type="PANTHER" id="PTHR33116:SF75">
    <property type="entry name" value="RIBONUCLEASE H PROTEIN"/>
    <property type="match status" value="1"/>
</dbReference>
<sequence>MAVQRKSLGLKEAFAKVAKKIEKLQRDFFWGDGIEKRKIHSIDWDSLCKSKKAGGLGIEHIMDKNRGLMAKWVWRFDLEVSSLWKKVICATYGLDTKPLQWNWQGRSKAPHFVKAIRSLFTQGSKTKQVLKGGLNVVIGYGNRVRFWHDLSHDGIPLSQQELEMNDEVKKKPPDPKLNVIRAHA</sequence>
<evidence type="ECO:0000313" key="1">
    <source>
        <dbReference type="EMBL" id="KAK3219608.1"/>
    </source>
</evidence>
<name>A0AAE0E905_9ROSI</name>
<proteinExistence type="predicted"/>
<gene>
    <name evidence="1" type="ORF">Dsin_013578</name>
</gene>
<protein>
    <submittedName>
        <fullName evidence="1">Uncharacterized protein</fullName>
    </submittedName>
</protein>
<accession>A0AAE0E905</accession>
<evidence type="ECO:0000313" key="2">
    <source>
        <dbReference type="Proteomes" id="UP001281410"/>
    </source>
</evidence>
<keyword evidence="2" id="KW-1185">Reference proteome</keyword>
<reference evidence="1" key="1">
    <citation type="journal article" date="2023" name="Plant J.">
        <title>Genome sequences and population genomics provide insights into the demographic history, inbreeding, and mutation load of two 'living fossil' tree species of Dipteronia.</title>
        <authorList>
            <person name="Feng Y."/>
            <person name="Comes H.P."/>
            <person name="Chen J."/>
            <person name="Zhu S."/>
            <person name="Lu R."/>
            <person name="Zhang X."/>
            <person name="Li P."/>
            <person name="Qiu J."/>
            <person name="Olsen K.M."/>
            <person name="Qiu Y."/>
        </authorList>
    </citation>
    <scope>NUCLEOTIDE SEQUENCE</scope>
    <source>
        <strain evidence="1">NBL</strain>
    </source>
</reference>
<dbReference type="Proteomes" id="UP001281410">
    <property type="component" value="Unassembled WGS sequence"/>
</dbReference>
<dbReference type="PANTHER" id="PTHR33116">
    <property type="entry name" value="REVERSE TRANSCRIPTASE ZINC-BINDING DOMAIN-CONTAINING PROTEIN-RELATED-RELATED"/>
    <property type="match status" value="1"/>
</dbReference>